<keyword evidence="1" id="KW-0547">Nucleotide-binding</keyword>
<proteinExistence type="predicted"/>
<keyword evidence="1" id="KW-0067">ATP-binding</keyword>
<protein>
    <submittedName>
        <fullName evidence="1">ATP-binding protein</fullName>
    </submittedName>
</protein>
<reference evidence="1 2" key="1">
    <citation type="submission" date="2020-10" db="EMBL/GenBank/DDBJ databases">
        <authorList>
            <person name="Castelo-Branco R."/>
            <person name="Eusebio N."/>
            <person name="Adriana R."/>
            <person name="Vieira A."/>
            <person name="Brugerolle De Fraissinette N."/>
            <person name="Rezende De Castro R."/>
            <person name="Schneider M.P."/>
            <person name="Vasconcelos V."/>
            <person name="Leao P.N."/>
        </authorList>
    </citation>
    <scope>NUCLEOTIDE SEQUENCE [LARGE SCALE GENOMIC DNA]</scope>
    <source>
        <strain evidence="1 2">LEGE 03274</strain>
    </source>
</reference>
<dbReference type="Proteomes" id="UP000654604">
    <property type="component" value="Unassembled WGS sequence"/>
</dbReference>
<sequence>MLNSVFKSCYPRLEILSGNLQLDLFAAKLKSVVENKAPQVYQNPDLFFANTFPTDGIKTLIREVFTRLSGKGSGSPILRLETSFGGGKTHDEIAIWHIAKSGRTIQGLERFTDLDIIPTQPIQVAAIDGRDLDAENGVIHQDTGVTTYTLWGEIAYQIGGVEGYQLLQKSDRTLLSPGTSVMEALIKDKPTVIMLDEIARYLSMARGKKVEDSNLGKQVVSFLFSLMDLASATNNLVLVYSLASSSDTFAEETNELKELLSASARQERILTPSTDVEIYNIVKQRLFDSVDEEAGKKVASAYLQMYKTAPLNLPDSCKDATYAEAIAQSYPFHPELFNLLTKKIATIDEFQRTRGALRLLAQLVRYVWNNHHKNDEDNPENNLPLIHTHHIPMGKEENITNELTSKIQRNTMRPAINADIFNPTGRKAYAQQQDEQWLIAGKPPFTSYVARTIFLHSLNYGISAGIRQAELNLSLLTPKVELNFVDNTLEKLQTVAWYLDVDPITTIARFKEEPSINKIITEEKEQIGRGEAKEELRKRRDTIFAKKFFTPISAPNNPVDVDDRPDDVVLCLMDFDDITIAESTEFAPSSLVDILNKTGESGRFRIYRNRILFLVANKGELEKAIDVTKEYKAIQSILKSQTRLEDLSQTQQKQLKQRGADKELGVRQGISNAYRHLFYPDFDPIKAPEGLKHFILSPQDANTVKGKNNQQDIILKALKDCQKIRGDEPLKPYAPAYIQQKVWPAGLDNITTKAIKETFVKDLGLKFLLDQEISLFRDTIRQGLVDGIWDLEVNSPDKKTTYIKTDTPLSNLPPLIEFSDKYILYRRGILQPPQPKIIELSGQVINPETKEVRVRWKANNALAVTLYQDNSLVGDNFRYSDEYATTIEKLTVFKVVANYGDGETATQEITMDLVTSRMKEKTGNYVVDNNDLFKIIKPTEIVKDGTINGTFNYLKDECLDNKIKGISSIIFTVDNVMDYRKINTALPLLNRPQLWSIKIDQSITIQAPEQFLRLEYQGEVNNFRTLFNTVNSLLNIPNNEAIISLTITLDFVNPIVPDGTEFNMIFDHLKRNPVDRLSLRAMLVNDEKTSP</sequence>
<evidence type="ECO:0000313" key="2">
    <source>
        <dbReference type="Proteomes" id="UP000654604"/>
    </source>
</evidence>
<name>A0ABR9V0H7_9CHRO</name>
<dbReference type="InterPro" id="IPR007555">
    <property type="entry name" value="DUF499"/>
</dbReference>
<keyword evidence="2" id="KW-1185">Reference proteome</keyword>
<gene>
    <name evidence="1" type="ORF">IQ215_01555</name>
</gene>
<dbReference type="Pfam" id="PF04465">
    <property type="entry name" value="DUF499"/>
    <property type="match status" value="1"/>
</dbReference>
<dbReference type="GO" id="GO:0005524">
    <property type="term" value="F:ATP binding"/>
    <property type="evidence" value="ECO:0007669"/>
    <property type="project" value="UniProtKB-KW"/>
</dbReference>
<evidence type="ECO:0000313" key="1">
    <source>
        <dbReference type="EMBL" id="MBE9221372.1"/>
    </source>
</evidence>
<accession>A0ABR9V0H7</accession>
<dbReference type="RefSeq" id="WP_193799565.1">
    <property type="nucleotide sequence ID" value="NZ_JADEWC010000002.1"/>
</dbReference>
<dbReference type="EMBL" id="JADEWC010000002">
    <property type="protein sequence ID" value="MBE9221372.1"/>
    <property type="molecule type" value="Genomic_DNA"/>
</dbReference>
<comment type="caution">
    <text evidence="1">The sequence shown here is derived from an EMBL/GenBank/DDBJ whole genome shotgun (WGS) entry which is preliminary data.</text>
</comment>
<organism evidence="1 2">
    <name type="scientific">Cyanobacterium stanieri LEGE 03274</name>
    <dbReference type="NCBI Taxonomy" id="1828756"/>
    <lineage>
        <taxon>Bacteria</taxon>
        <taxon>Bacillati</taxon>
        <taxon>Cyanobacteriota</taxon>
        <taxon>Cyanophyceae</taxon>
        <taxon>Oscillatoriophycideae</taxon>
        <taxon>Chroococcales</taxon>
        <taxon>Geminocystaceae</taxon>
        <taxon>Cyanobacterium</taxon>
    </lineage>
</organism>